<organism evidence="2 3">
    <name type="scientific">Kribbella pratensis</name>
    <dbReference type="NCBI Taxonomy" id="2512112"/>
    <lineage>
        <taxon>Bacteria</taxon>
        <taxon>Bacillati</taxon>
        <taxon>Actinomycetota</taxon>
        <taxon>Actinomycetes</taxon>
        <taxon>Propionibacteriales</taxon>
        <taxon>Kribbellaceae</taxon>
        <taxon>Kribbella</taxon>
    </lineage>
</organism>
<keyword evidence="3" id="KW-1185">Reference proteome</keyword>
<evidence type="ECO:0000256" key="1">
    <source>
        <dbReference type="SAM" id="MobiDB-lite"/>
    </source>
</evidence>
<feature type="compositionally biased region" description="Basic and acidic residues" evidence="1">
    <location>
        <begin position="10"/>
        <end position="20"/>
    </location>
</feature>
<dbReference type="Proteomes" id="UP000295060">
    <property type="component" value="Unassembled WGS sequence"/>
</dbReference>
<evidence type="ECO:0000313" key="2">
    <source>
        <dbReference type="EMBL" id="TDW94438.1"/>
    </source>
</evidence>
<protein>
    <submittedName>
        <fullName evidence="2">Uncharacterized protein</fullName>
    </submittedName>
</protein>
<reference evidence="2 3" key="1">
    <citation type="submission" date="2019-03" db="EMBL/GenBank/DDBJ databases">
        <title>Genomic Encyclopedia of Type Strains, Phase III (KMG-III): the genomes of soil and plant-associated and newly described type strains.</title>
        <authorList>
            <person name="Whitman W."/>
        </authorList>
    </citation>
    <scope>NUCLEOTIDE SEQUENCE [LARGE SCALE GENOMIC DNA]</scope>
    <source>
        <strain evidence="2 3">VKMAc-2574</strain>
    </source>
</reference>
<feature type="region of interest" description="Disordered" evidence="1">
    <location>
        <begin position="1"/>
        <end position="54"/>
    </location>
</feature>
<comment type="caution">
    <text evidence="2">The sequence shown here is derived from an EMBL/GenBank/DDBJ whole genome shotgun (WGS) entry which is preliminary data.</text>
</comment>
<proteinExistence type="predicted"/>
<dbReference type="EMBL" id="SODU01000001">
    <property type="protein sequence ID" value="TDW94438.1"/>
    <property type="molecule type" value="Genomic_DNA"/>
</dbReference>
<evidence type="ECO:0000313" key="3">
    <source>
        <dbReference type="Proteomes" id="UP000295060"/>
    </source>
</evidence>
<sequence length="79" mass="8769">MTQATTQNQTHDRPRPEASKMDPTQPTASPAQPKLLPTPKSPPRDLWNKGGEAQESIEAKAHELLAFTERCIEDAITYV</sequence>
<name>A0ABY2FMU5_9ACTN</name>
<accession>A0ABY2FMU5</accession>
<gene>
    <name evidence="2" type="ORF">EV137_1745</name>
</gene>